<accession>A0A1H8L6P4</accession>
<evidence type="ECO:0000313" key="2">
    <source>
        <dbReference type="Proteomes" id="UP000198775"/>
    </source>
</evidence>
<reference evidence="2" key="1">
    <citation type="submission" date="2016-10" db="EMBL/GenBank/DDBJ databases">
        <authorList>
            <person name="Varghese N."/>
            <person name="Submissions S."/>
        </authorList>
    </citation>
    <scope>NUCLEOTIDE SEQUENCE [LARGE SCALE GENOMIC DNA]</scope>
    <source>
        <strain evidence="2">IBRC-M 10043</strain>
    </source>
</reference>
<dbReference type="EMBL" id="FOCX01000007">
    <property type="protein sequence ID" value="SEO00749.1"/>
    <property type="molecule type" value="Genomic_DNA"/>
</dbReference>
<dbReference type="AlphaFoldDB" id="A0A1H8L6P4"/>
<sequence>MAYDRESVDTYRAELYRSHPKTASRDTLAAVVTIDIVEPLLVEFALGVEGTRRELGGSEFYTGRDMADCECDDGACLDAIRRYFSYLPWNE</sequence>
<organism evidence="1 2">
    <name type="scientific">Halorientalis persicus</name>
    <dbReference type="NCBI Taxonomy" id="1367881"/>
    <lineage>
        <taxon>Archaea</taxon>
        <taxon>Methanobacteriati</taxon>
        <taxon>Methanobacteriota</taxon>
        <taxon>Stenosarchaea group</taxon>
        <taxon>Halobacteria</taxon>
        <taxon>Halobacteriales</taxon>
        <taxon>Haloarculaceae</taxon>
        <taxon>Halorientalis</taxon>
    </lineage>
</organism>
<name>A0A1H8L6P4_9EURY</name>
<keyword evidence="2" id="KW-1185">Reference proteome</keyword>
<evidence type="ECO:0000313" key="1">
    <source>
        <dbReference type="EMBL" id="SEO00749.1"/>
    </source>
</evidence>
<protein>
    <submittedName>
        <fullName evidence="1">Uncharacterized protein</fullName>
    </submittedName>
</protein>
<proteinExistence type="predicted"/>
<dbReference type="Proteomes" id="UP000198775">
    <property type="component" value="Unassembled WGS sequence"/>
</dbReference>
<gene>
    <name evidence="1" type="ORF">SAMN05216388_100731</name>
</gene>
<dbReference type="RefSeq" id="WP_092659353.1">
    <property type="nucleotide sequence ID" value="NZ_FOCX01000007.1"/>
</dbReference>